<protein>
    <submittedName>
        <fullName evidence="1">Uncharacterized protein</fullName>
    </submittedName>
</protein>
<accession>A0A2T2N9M5</accession>
<name>A0A2T2N9M5_CORCC</name>
<organism evidence="1 2">
    <name type="scientific">Corynespora cassiicola Philippines</name>
    <dbReference type="NCBI Taxonomy" id="1448308"/>
    <lineage>
        <taxon>Eukaryota</taxon>
        <taxon>Fungi</taxon>
        <taxon>Dikarya</taxon>
        <taxon>Ascomycota</taxon>
        <taxon>Pezizomycotina</taxon>
        <taxon>Dothideomycetes</taxon>
        <taxon>Pleosporomycetidae</taxon>
        <taxon>Pleosporales</taxon>
        <taxon>Corynesporascaceae</taxon>
        <taxon>Corynespora</taxon>
    </lineage>
</organism>
<proteinExistence type="predicted"/>
<sequence length="93" mass="10885">MRWKIIGFHVLSQLASWETKSWRRRPEFSAFVVCCPIRTSGSPTSGPKHPAFDYFSDRISKPNMKWLIPKLSRGNDILPRARIQFLDRGERSH</sequence>
<dbReference type="EMBL" id="KZ678142">
    <property type="protein sequence ID" value="PSN61946.1"/>
    <property type="molecule type" value="Genomic_DNA"/>
</dbReference>
<evidence type="ECO:0000313" key="1">
    <source>
        <dbReference type="EMBL" id="PSN61946.1"/>
    </source>
</evidence>
<dbReference type="AlphaFoldDB" id="A0A2T2N9M5"/>
<evidence type="ECO:0000313" key="2">
    <source>
        <dbReference type="Proteomes" id="UP000240883"/>
    </source>
</evidence>
<gene>
    <name evidence="1" type="ORF">BS50DRAFT_134012</name>
</gene>
<reference evidence="1 2" key="1">
    <citation type="journal article" date="2018" name="Front. Microbiol.">
        <title>Genome-Wide Analysis of Corynespora cassiicola Leaf Fall Disease Putative Effectors.</title>
        <authorList>
            <person name="Lopez D."/>
            <person name="Ribeiro S."/>
            <person name="Label P."/>
            <person name="Fumanal B."/>
            <person name="Venisse J.S."/>
            <person name="Kohler A."/>
            <person name="de Oliveira R.R."/>
            <person name="Labutti K."/>
            <person name="Lipzen A."/>
            <person name="Lail K."/>
            <person name="Bauer D."/>
            <person name="Ohm R.A."/>
            <person name="Barry K.W."/>
            <person name="Spatafora J."/>
            <person name="Grigoriev I.V."/>
            <person name="Martin F.M."/>
            <person name="Pujade-Renaud V."/>
        </authorList>
    </citation>
    <scope>NUCLEOTIDE SEQUENCE [LARGE SCALE GENOMIC DNA]</scope>
    <source>
        <strain evidence="1 2">Philippines</strain>
    </source>
</reference>
<keyword evidence="2" id="KW-1185">Reference proteome</keyword>
<dbReference type="Proteomes" id="UP000240883">
    <property type="component" value="Unassembled WGS sequence"/>
</dbReference>